<dbReference type="CDD" id="cd17039">
    <property type="entry name" value="Ubl_ubiquitin_like"/>
    <property type="match status" value="1"/>
</dbReference>
<dbReference type="InterPro" id="IPR018200">
    <property type="entry name" value="USP_CS"/>
</dbReference>
<keyword evidence="9" id="KW-1185">Reference proteome</keyword>
<dbReference type="PANTHER" id="PTHR24006">
    <property type="entry name" value="UBIQUITIN CARBOXYL-TERMINAL HYDROLASE"/>
    <property type="match status" value="1"/>
</dbReference>
<reference evidence="8 9" key="1">
    <citation type="journal article" date="2024" name="Nat. Commun.">
        <title>Phylogenomics reveals the evolutionary origins of lichenization in chlorophyte algae.</title>
        <authorList>
            <person name="Puginier C."/>
            <person name="Libourel C."/>
            <person name="Otte J."/>
            <person name="Skaloud P."/>
            <person name="Haon M."/>
            <person name="Grisel S."/>
            <person name="Petersen M."/>
            <person name="Berrin J.G."/>
            <person name="Delaux P.M."/>
            <person name="Dal Grande F."/>
            <person name="Keller J."/>
        </authorList>
    </citation>
    <scope>NUCLEOTIDE SEQUENCE [LARGE SCALE GENOMIC DNA]</scope>
    <source>
        <strain evidence="8 9">SAG 245.80</strain>
    </source>
</reference>
<feature type="compositionally biased region" description="Low complexity" evidence="5">
    <location>
        <begin position="1265"/>
        <end position="1278"/>
    </location>
</feature>
<feature type="compositionally biased region" description="Gly residues" evidence="5">
    <location>
        <begin position="1279"/>
        <end position="1288"/>
    </location>
</feature>
<evidence type="ECO:0000313" key="8">
    <source>
        <dbReference type="EMBL" id="KAK9838464.1"/>
    </source>
</evidence>
<dbReference type="PANTHER" id="PTHR24006:SF827">
    <property type="entry name" value="UBIQUITIN CARBOXYL-TERMINAL HYDROLASE 34"/>
    <property type="match status" value="1"/>
</dbReference>
<dbReference type="InterPro" id="IPR050164">
    <property type="entry name" value="Peptidase_C19"/>
</dbReference>
<dbReference type="Proteomes" id="UP001445335">
    <property type="component" value="Unassembled WGS sequence"/>
</dbReference>
<feature type="domain" description="USP" evidence="7">
    <location>
        <begin position="1630"/>
        <end position="1976"/>
    </location>
</feature>
<dbReference type="EMBL" id="JALJOU010000018">
    <property type="protein sequence ID" value="KAK9838464.1"/>
    <property type="molecule type" value="Genomic_DNA"/>
</dbReference>
<dbReference type="Gene3D" id="3.90.70.10">
    <property type="entry name" value="Cysteine proteinases"/>
    <property type="match status" value="1"/>
</dbReference>
<feature type="region of interest" description="Disordered" evidence="5">
    <location>
        <begin position="1869"/>
        <end position="1891"/>
    </location>
</feature>
<evidence type="ECO:0000259" key="7">
    <source>
        <dbReference type="PROSITE" id="PS50235"/>
    </source>
</evidence>
<organism evidence="8 9">
    <name type="scientific">Elliptochloris bilobata</name>
    <dbReference type="NCBI Taxonomy" id="381761"/>
    <lineage>
        <taxon>Eukaryota</taxon>
        <taxon>Viridiplantae</taxon>
        <taxon>Chlorophyta</taxon>
        <taxon>core chlorophytes</taxon>
        <taxon>Trebouxiophyceae</taxon>
        <taxon>Trebouxiophyceae incertae sedis</taxon>
        <taxon>Elliptochloris clade</taxon>
        <taxon>Elliptochloris</taxon>
    </lineage>
</organism>
<feature type="region of interest" description="Disordered" evidence="5">
    <location>
        <begin position="1222"/>
        <end position="1288"/>
    </location>
</feature>
<comment type="similarity">
    <text evidence="1">Belongs to the peptidase C19 family.</text>
</comment>
<accession>A0AAW1RXE1</accession>
<dbReference type="InterPro" id="IPR056850">
    <property type="entry name" value="ARM_UBP34_24_USP9X_Y"/>
</dbReference>
<dbReference type="SUPFAM" id="SSF54236">
    <property type="entry name" value="Ubiquitin-like"/>
    <property type="match status" value="1"/>
</dbReference>
<name>A0AAW1RXE1_9CHLO</name>
<dbReference type="GO" id="GO:0004843">
    <property type="term" value="F:cysteine-type deubiquitinase activity"/>
    <property type="evidence" value="ECO:0007669"/>
    <property type="project" value="InterPro"/>
</dbReference>
<dbReference type="PROSITE" id="PS50053">
    <property type="entry name" value="UBIQUITIN_2"/>
    <property type="match status" value="1"/>
</dbReference>
<dbReference type="PROSITE" id="PS00972">
    <property type="entry name" value="USP_1"/>
    <property type="match status" value="1"/>
</dbReference>
<dbReference type="InterPro" id="IPR038765">
    <property type="entry name" value="Papain-like_cys_pep_sf"/>
</dbReference>
<dbReference type="InterPro" id="IPR000626">
    <property type="entry name" value="Ubiquitin-like_dom"/>
</dbReference>
<evidence type="ECO:0000256" key="1">
    <source>
        <dbReference type="ARBA" id="ARBA00009085"/>
    </source>
</evidence>
<dbReference type="GO" id="GO:0006508">
    <property type="term" value="P:proteolysis"/>
    <property type="evidence" value="ECO:0007669"/>
    <property type="project" value="UniProtKB-KW"/>
</dbReference>
<dbReference type="Pfam" id="PF00443">
    <property type="entry name" value="UCH"/>
    <property type="match status" value="1"/>
</dbReference>
<sequence>MAVFIGIQQTACVHGAAGARCNGRRKLSSMEFSPDNSSGDAADVDDYDDIEMVTDVPSPVQRDIYPESFPSDKLEHVLAGLNRHPSWIVYPLEVSECLAAATFIARDGERAGLHEQAQVRRLIREAVPMAFEKCFEDRAVLGWNERVQGDILSAAGELVELTVHRLNALLNMAHSVEEESELEDEAGILLAALALTFDPEAVFHQHNQWITQVPAAATGYFSGYLSEPPPSLRSQLRGMYAHPLPAPSGSAAVMGGPYADRGEPGGQRHVWLAHLLNRFGAKGGFDALAKVLKEHAVPFGLLDFVLTPIVRALPLLNKEVVAKLGTPVHELLVHLDKTLGADVEMLSDGNRDRMFISASQLLQKASLVLMQAKGAVVADSKVGEVQRNFIQRLLTFTTFSKHMAAVRETHSLLHCALDMRDRPRAPEPSDGGACIKAAVAWLNEKDVVRVLLRAHLHQRQYMDQVQKVLRILVEEHGLTDEHLELLWALTEKVDTFEAVKVNVGGLLGELAPSLGAEQLELLFGHFGACAAWPAPMALRAMDLLLALAAKDDQVRMGSRVVGLLWDLTMAPGALPEVADGTQLVAALMAYAARGGSGIQLVWEYLGKCISQVKANKDAMAALKVLQLLMGQLARQKLVHQVEVQEAVLRIEKAYNLQEVVIGSLEVAVDECRSAPAPVLVASQDWSSQYLIFLTSLARTSSQPLQLLHLQRLWACLVNPAIFPDSAQRRHLFELLRQCQSEGLLRVEDAAALLRENFSTLDVQLLDVHAYACLEQFMAQVGQWEGKLDEDAQCADEFAAQEPRSPRYLTRDLSLTGMPYLWRVALDCPHLPIADLARQRLVALHVDLSPALQPRCVEVRSSFVSECLLRLAEAMQALLGGAPPARGWGSYAGPARPPSTPGHAAAMQRAARCMMLLQQLLEQCQGQMMPATPVHAAAFQGTSMRLEVTWQGNKPSGVRARLHVHDNDHVGTLRQRVAVKIGVQAPYVRLLSNGQELRDDARLLREVRLVDSGVVQAVPTQQPNAFTAPSPEQAAALAAASPAVLLAAAPGLYDVLLCLADFCPGDGVRRCATRLLDALPTDAATLRALRDALGAPEPDQALAPLLGGGGGGAAPGGPARLARLLYMLQALISLLYPMAEAAGHHAAALQRSFIYSRCILSVLRAVEAAASTNPGDLDMQRALYAATQLLLARVLTSIAAASKATERVAEKAAADAAAEVTVAAQDKQGPASTGQGPNPDPASGSACSMGASAARCSPSSATMADAPEANASASSSGASVAGGGGSSSDGRAGGLANGGAAAATRSQNGTVDAIVLHGMLEFFVAMARCACGGWADQEGITVPVGKGENTLRESDVQLHSDALAALRMLTDQPTLLAAFLSHPPARRMALGGLLCTRHEDVRSATAMFLERVRGSPQGRAWVLGVLGDGMAQADARPRHCAAYYSAFAQAVAASSKKLEEFQEREVPSAEALLKHLVALLTAGSGGSSSGAVGQGPEEERLEGKLRLTAELVRGLDARSVGTADGGRLIHCLLTEYLYPEAALIPGPAAAAGSLATLPAPVLYDALHARCSSKSSRKAALELVADLMVGSGAGLREGLALLARMHLSHNTLPEGAFNALPGTAQRQPGGFVGLKNAGATCYMNAVFQQLFMQPSIRALVLGAREVPPTERENSVFHQLQTMFGALALSNQDHFRPEGFWRAFKDYDGEPINVRKHQDAYEFFTRLQDLVDQHLSDHKEVPAMQAVLGGKFAQQIICRNLPYRSEKHEDFFQARLEVRGKHTLEESLDFYVQGELMEGDNQYECEEAGRKVDAVKRNCIKALPHTLVMHLKRFEFDYETMARWKLKDRFEFPLELDVYKYTVEGLAEQEAAQAAAGAPASDPDPGSNPDAEARTEDAVIGHYYSYIKVREQRGQGSNAGRWFCFDDSSVEPWDIANLERDCFGGKQAADYSSFGDAVAGPAQEYDRPNSAYMLFYERSEALEPVERLRAAAAAAANLGTDARAPSADKAAAVPAAGQPSEVQMAVEANGPGLAEALTAGPAPAAAGGGAGECGMRSLATVPVPDVAASAPSIFNHVMQTNLRAVEELHLLDRDYFRFLRRLVEASPRVSAARKLRRTEPSPTKATASVAAAPAAPPAAASPGGEAGAGGARGSAYTRTDDAEGSTLNTLNLALQFLFRIYLRAHVTLHDEMGDWAAAVAALLDASPDAPRQLLLAFAGADEEPPSAGEGGPAAWRPALIAPHLAHAFLIKCDQEDVRNWVAGLLSDALRKIATVLKDFALLGPMQRRQMLAEEGLLVGVVKASSRVYDRMRRWLSDMTSGECVPIYQAASLLLRRMQWDTNRAYWPRPEKPHGPNPYAIDAGSPRVAMDDNIVEIVFEWDTLDGLLMPVVMADAEARAMIKFLQWGHATLSQHFLNAAIRFMLETSSMNLHNLAKEYVDALIVPDSYLSDRIDHLLGTSTSSSPDQGGGGLLSHVFARRDARGGDTHSDMKRFALLRIVFEINARWPDECTLAMRGWCDYGPILQWLYDLIIVQHYPCSIYIGRASTPVAWHEVNELFNRLKAIVHEQATLRARDVSPARSDP</sequence>
<dbReference type="InterPro" id="IPR029071">
    <property type="entry name" value="Ubiquitin-like_domsf"/>
</dbReference>
<evidence type="ECO:0000256" key="3">
    <source>
        <dbReference type="ARBA" id="ARBA00022786"/>
    </source>
</evidence>
<keyword evidence="3" id="KW-0833">Ubl conjugation pathway</keyword>
<protein>
    <recommendedName>
        <fullName evidence="10">Ubiquitinyl hydrolase 1</fullName>
    </recommendedName>
</protein>
<evidence type="ECO:0008006" key="10">
    <source>
        <dbReference type="Google" id="ProtNLM"/>
    </source>
</evidence>
<evidence type="ECO:0000256" key="4">
    <source>
        <dbReference type="ARBA" id="ARBA00022801"/>
    </source>
</evidence>
<dbReference type="Pfam" id="PF25010">
    <property type="entry name" value="ARM_UBP24_USP9X-Y"/>
    <property type="match status" value="1"/>
</dbReference>
<dbReference type="PROSITE" id="PS50235">
    <property type="entry name" value="USP_3"/>
    <property type="match status" value="1"/>
</dbReference>
<proteinExistence type="inferred from homology"/>
<feature type="region of interest" description="Disordered" evidence="5">
    <location>
        <begin position="2106"/>
        <end position="2157"/>
    </location>
</feature>
<evidence type="ECO:0000313" key="9">
    <source>
        <dbReference type="Proteomes" id="UP001445335"/>
    </source>
</evidence>
<dbReference type="GO" id="GO:0016579">
    <property type="term" value="P:protein deubiquitination"/>
    <property type="evidence" value="ECO:0007669"/>
    <property type="project" value="InterPro"/>
</dbReference>
<gene>
    <name evidence="8" type="ORF">WJX81_000965</name>
</gene>
<evidence type="ECO:0000256" key="2">
    <source>
        <dbReference type="ARBA" id="ARBA00022670"/>
    </source>
</evidence>
<dbReference type="GO" id="GO:0005829">
    <property type="term" value="C:cytosol"/>
    <property type="evidence" value="ECO:0007669"/>
    <property type="project" value="TreeGrafter"/>
</dbReference>
<feature type="compositionally biased region" description="Low complexity" evidence="5">
    <location>
        <begin position="1869"/>
        <end position="1884"/>
    </location>
</feature>
<dbReference type="GO" id="GO:0005634">
    <property type="term" value="C:nucleus"/>
    <property type="evidence" value="ECO:0007669"/>
    <property type="project" value="TreeGrafter"/>
</dbReference>
<dbReference type="InterPro" id="IPR028889">
    <property type="entry name" value="USP"/>
</dbReference>
<keyword evidence="4" id="KW-0378">Hydrolase</keyword>
<comment type="caution">
    <text evidence="8">The sequence shown here is derived from an EMBL/GenBank/DDBJ whole genome shotgun (WGS) entry which is preliminary data.</text>
</comment>
<dbReference type="FunFam" id="3.90.70.10:FF:000022">
    <property type="entry name" value="Ubiquitin carboxyl-terminal hydrolase 24"/>
    <property type="match status" value="1"/>
</dbReference>
<feature type="compositionally biased region" description="Low complexity" evidence="5">
    <location>
        <begin position="1241"/>
        <end position="1256"/>
    </location>
</feature>
<keyword evidence="2" id="KW-0645">Protease</keyword>
<evidence type="ECO:0000259" key="6">
    <source>
        <dbReference type="PROSITE" id="PS50053"/>
    </source>
</evidence>
<feature type="compositionally biased region" description="Low complexity" evidence="5">
    <location>
        <begin position="2117"/>
        <end position="2140"/>
    </location>
</feature>
<feature type="domain" description="Ubiquitin-like" evidence="6">
    <location>
        <begin position="943"/>
        <end position="1023"/>
    </location>
</feature>
<dbReference type="InterPro" id="IPR001394">
    <property type="entry name" value="Peptidase_C19_UCH"/>
</dbReference>
<evidence type="ECO:0000256" key="5">
    <source>
        <dbReference type="SAM" id="MobiDB-lite"/>
    </source>
</evidence>
<dbReference type="SUPFAM" id="SSF54001">
    <property type="entry name" value="Cysteine proteinases"/>
    <property type="match status" value="1"/>
</dbReference>